<dbReference type="PROSITE" id="PS51353">
    <property type="entry name" value="ARSC"/>
    <property type="match status" value="1"/>
</dbReference>
<dbReference type="PANTHER" id="PTHR30041:SF4">
    <property type="entry name" value="ARSENATE REDUCTASE"/>
    <property type="match status" value="1"/>
</dbReference>
<reference evidence="1" key="1">
    <citation type="submission" date="2018-05" db="EMBL/GenBank/DDBJ databases">
        <authorList>
            <person name="Lanie J.A."/>
            <person name="Ng W.-L."/>
            <person name="Kazmierczak K.M."/>
            <person name="Andrzejewski T.M."/>
            <person name="Davidsen T.M."/>
            <person name="Wayne K.J."/>
            <person name="Tettelin H."/>
            <person name="Glass J.I."/>
            <person name="Rusch D."/>
            <person name="Podicherti R."/>
            <person name="Tsui H.-C.T."/>
            <person name="Winkler M.E."/>
        </authorList>
    </citation>
    <scope>NUCLEOTIDE SEQUENCE</scope>
</reference>
<dbReference type="InterPro" id="IPR036249">
    <property type="entry name" value="Thioredoxin-like_sf"/>
</dbReference>
<evidence type="ECO:0008006" key="2">
    <source>
        <dbReference type="Google" id="ProtNLM"/>
    </source>
</evidence>
<gene>
    <name evidence="1" type="ORF">METZ01_LOCUS125825</name>
</gene>
<dbReference type="InterPro" id="IPR006660">
    <property type="entry name" value="Arsenate_reductase-like"/>
</dbReference>
<accession>A0A381Y8K8</accession>
<dbReference type="PANTHER" id="PTHR30041">
    <property type="entry name" value="ARSENATE REDUCTASE"/>
    <property type="match status" value="1"/>
</dbReference>
<dbReference type="EMBL" id="UINC01017566">
    <property type="protein sequence ID" value="SVA72971.1"/>
    <property type="molecule type" value="Genomic_DNA"/>
</dbReference>
<dbReference type="Gene3D" id="3.40.30.10">
    <property type="entry name" value="Glutaredoxin"/>
    <property type="match status" value="1"/>
</dbReference>
<dbReference type="AlphaFoldDB" id="A0A381Y8K8"/>
<evidence type="ECO:0000313" key="1">
    <source>
        <dbReference type="EMBL" id="SVA72971.1"/>
    </source>
</evidence>
<organism evidence="1">
    <name type="scientific">marine metagenome</name>
    <dbReference type="NCBI Taxonomy" id="408172"/>
    <lineage>
        <taxon>unclassified sequences</taxon>
        <taxon>metagenomes</taxon>
        <taxon>ecological metagenomes</taxon>
    </lineage>
</organism>
<dbReference type="SUPFAM" id="SSF52833">
    <property type="entry name" value="Thioredoxin-like"/>
    <property type="match status" value="1"/>
</dbReference>
<proteinExistence type="predicted"/>
<dbReference type="Pfam" id="PF03960">
    <property type="entry name" value="ArsC"/>
    <property type="match status" value="1"/>
</dbReference>
<sequence>MRDNNIEFTIIEYLNDPPSATDLGNICKYISISPIDLVRTYDNNFKVLKVDINNMNNDQILDLLAKNPKILERPIIIKKLTGVIGRPPENVKKLF</sequence>
<name>A0A381Y8K8_9ZZZZ</name>
<protein>
    <recommendedName>
        <fullName evidence="2">Arsenate reductase (Glutaredoxin)</fullName>
    </recommendedName>
</protein>